<evidence type="ECO:0000313" key="1">
    <source>
        <dbReference type="EMBL" id="CAG9608036.1"/>
    </source>
</evidence>
<organism evidence="1 2">
    <name type="scientific">Pseudoneobacillus rhizosphaerae</name>
    <dbReference type="NCBI Taxonomy" id="2880968"/>
    <lineage>
        <taxon>Bacteria</taxon>
        <taxon>Bacillati</taxon>
        <taxon>Bacillota</taxon>
        <taxon>Bacilli</taxon>
        <taxon>Bacillales</taxon>
        <taxon>Bacillaceae</taxon>
        <taxon>Pseudoneobacillus</taxon>
    </lineage>
</organism>
<sequence>MYIYPYKQISTGKFTKWTISITGNGSVVVEHLFRSKRKSQIEIKTEKEIKDAAISKAIHETVKWALYEARSLRLGG</sequence>
<dbReference type="EMBL" id="CAKJTG010000008">
    <property type="protein sequence ID" value="CAG9608036.1"/>
    <property type="molecule type" value="Genomic_DNA"/>
</dbReference>
<gene>
    <name evidence="1" type="ORF">NEOCIP111885_01728</name>
</gene>
<name>A0A9C7G923_9BACI</name>
<comment type="caution">
    <text evidence="1">The sequence shown here is derived from an EMBL/GenBank/DDBJ whole genome shotgun (WGS) entry which is preliminary data.</text>
</comment>
<protein>
    <submittedName>
        <fullName evidence="1">Uncharacterized protein</fullName>
    </submittedName>
</protein>
<dbReference type="RefSeq" id="WP_230496287.1">
    <property type="nucleotide sequence ID" value="NZ_CAKJTG010000008.1"/>
</dbReference>
<proteinExistence type="predicted"/>
<reference evidence="1" key="1">
    <citation type="submission" date="2021-10" db="EMBL/GenBank/DDBJ databases">
        <authorList>
            <person name="Criscuolo A."/>
        </authorList>
    </citation>
    <scope>NUCLEOTIDE SEQUENCE</scope>
    <source>
        <strain evidence="1">CIP111885</strain>
    </source>
</reference>
<accession>A0A9C7G923</accession>
<dbReference type="Proteomes" id="UP000789845">
    <property type="component" value="Unassembled WGS sequence"/>
</dbReference>
<evidence type="ECO:0000313" key="2">
    <source>
        <dbReference type="Proteomes" id="UP000789845"/>
    </source>
</evidence>
<keyword evidence="2" id="KW-1185">Reference proteome</keyword>
<dbReference type="AlphaFoldDB" id="A0A9C7G923"/>